<name>A0AA43GV77_9CYAN</name>
<evidence type="ECO:0000313" key="3">
    <source>
        <dbReference type="Proteomes" id="UP001159370"/>
    </source>
</evidence>
<dbReference type="AlphaFoldDB" id="A0AA43GV77"/>
<dbReference type="EMBL" id="JANQDL010000004">
    <property type="protein sequence ID" value="MDH6062272.1"/>
    <property type="molecule type" value="Genomic_DNA"/>
</dbReference>
<dbReference type="Proteomes" id="UP001159370">
    <property type="component" value="Unassembled WGS sequence"/>
</dbReference>
<dbReference type="InterPro" id="IPR012337">
    <property type="entry name" value="RNaseH-like_sf"/>
</dbReference>
<comment type="caution">
    <text evidence="2">The sequence shown here is derived from an EMBL/GenBank/DDBJ whole genome shotgun (WGS) entry which is preliminary data.</text>
</comment>
<gene>
    <name evidence="2" type="ORF">NWP23_00345</name>
</gene>
<evidence type="ECO:0000313" key="2">
    <source>
        <dbReference type="EMBL" id="MDH6062272.1"/>
    </source>
</evidence>
<feature type="domain" description="Transposase IS701-like DDE" evidence="1">
    <location>
        <begin position="44"/>
        <end position="235"/>
    </location>
</feature>
<dbReference type="PANTHER" id="PTHR33627">
    <property type="entry name" value="TRANSPOSASE"/>
    <property type="match status" value="1"/>
</dbReference>
<protein>
    <submittedName>
        <fullName evidence="2">IS701 family transposase</fullName>
    </submittedName>
</protein>
<dbReference type="NCBIfam" id="NF033540">
    <property type="entry name" value="transpos_IS701"/>
    <property type="match status" value="1"/>
</dbReference>
<proteinExistence type="predicted"/>
<reference evidence="2 3" key="1">
    <citation type="journal article" date="2023" name="J. Phycol.">
        <title>Chrysosporum ovalisporum is synonymous with the true-branching cyanobacterium Umezakia natans (Nostocales/Aphanizomenonaceae).</title>
        <authorList>
            <person name="McGregor G.B."/>
            <person name="Sendall B.C."/>
            <person name="Niiyama Y."/>
            <person name="Tuji A."/>
            <person name="Willis A."/>
        </authorList>
    </citation>
    <scope>NUCLEOTIDE SEQUENCE [LARGE SCALE GENOMIC DNA]</scope>
    <source>
        <strain evidence="2 3">FSS-62</strain>
    </source>
</reference>
<accession>A0AA43GV77</accession>
<dbReference type="Pfam" id="PF13546">
    <property type="entry name" value="DDE_5"/>
    <property type="match status" value="1"/>
</dbReference>
<evidence type="ECO:0000259" key="1">
    <source>
        <dbReference type="Pfam" id="PF13546"/>
    </source>
</evidence>
<dbReference type="InterPro" id="IPR039365">
    <property type="entry name" value="IS701-like"/>
</dbReference>
<dbReference type="RefSeq" id="WP_280700341.1">
    <property type="nucleotide sequence ID" value="NZ_JANQDL010000004.1"/>
</dbReference>
<dbReference type="PANTHER" id="PTHR33627:SF1">
    <property type="entry name" value="TRANSPOSASE"/>
    <property type="match status" value="1"/>
</dbReference>
<dbReference type="SUPFAM" id="SSF53098">
    <property type="entry name" value="Ribonuclease H-like"/>
    <property type="match status" value="1"/>
</dbReference>
<organism evidence="2 3">
    <name type="scientific">Umezakia ovalisporum FSS-62</name>
    <dbReference type="NCBI Taxonomy" id="2971776"/>
    <lineage>
        <taxon>Bacteria</taxon>
        <taxon>Bacillati</taxon>
        <taxon>Cyanobacteriota</taxon>
        <taxon>Cyanophyceae</taxon>
        <taxon>Nostocales</taxon>
        <taxon>Nodulariaceae</taxon>
        <taxon>Umezakia</taxon>
    </lineage>
</organism>
<sequence>MDVELQILKHLARDPHPTVAIIDEYCAEYKELFKEVRNYECFKYLHLGIISKIKRKSLPEIAKVVSINSAQSLHHFLANSDWSVEKLKQRRLNNLKKQLNGRAITLVIDETGDRKKGKKTDYVARQYLGSVGKVDNGIVSVNAYGVYDNITFPLIFKVFKPKETLKDSDKYKTKIELASEIITELIEFGFTINLLLADGLYGESSQFLKKIAEYKLGYVVSIKSNHAVWLPPEQTIRANKWCKFDITFSNQKSETRYIREVIYGKKRATTYWEITANSETMAENSTSFVMTNLQGNLKKTLGDLYTLRTWVEYGFRQCKQELGWTDYRFTSFLHIEKWWEIIFSVYTMISLNSPVFLGFNESRQLDTDPQKNSDVDFSNHPQWNHDSGWKNTLNNLRLIIQPLLLFWLIYPWLTISPNSHLLPGFHHLITAINQFKPCYASG</sequence>
<dbReference type="InterPro" id="IPR038721">
    <property type="entry name" value="IS701-like_DDE_dom"/>
</dbReference>